<feature type="compositionally biased region" description="Polar residues" evidence="1">
    <location>
        <begin position="1"/>
        <end position="12"/>
    </location>
</feature>
<dbReference type="Proteomes" id="UP000034680">
    <property type="component" value="Unassembled WGS sequence"/>
</dbReference>
<keyword evidence="3" id="KW-1185">Reference proteome</keyword>
<protein>
    <submittedName>
        <fullName evidence="2">Uncharacterized protein</fullName>
    </submittedName>
</protein>
<sequence>MRLEESSSNSVPRDSVPSHEPRSVQPSEKSTSLVSEKTPPSYNPTPEIVQWLAQVKPGEEDHRSPRNPSSTPPASQQSVYKYVRRGAMLGLGGSGGWVPESYVKIRVPVATAATAMPGQQGQQGQVRLSSPIQDASECPRAQDESSAPVAPQHPETDAQGTSNAEESSSHANSKPLR</sequence>
<reference evidence="2 3" key="1">
    <citation type="submission" date="2015-05" db="EMBL/GenBank/DDBJ databases">
        <title>Distinctive expansion of gene families associated with plant cell wall degradation and secondary metabolism in the genomes of grapevine trunk pathogens.</title>
        <authorList>
            <person name="Lawrence D.P."/>
            <person name="Travadon R."/>
            <person name="Rolshausen P.E."/>
            <person name="Baumgartner K."/>
        </authorList>
    </citation>
    <scope>NUCLEOTIDE SEQUENCE [LARGE SCALE GENOMIC DNA]</scope>
    <source>
        <strain evidence="2">DA912</strain>
    </source>
</reference>
<feature type="compositionally biased region" description="Low complexity" evidence="1">
    <location>
        <begin position="162"/>
        <end position="177"/>
    </location>
</feature>
<evidence type="ECO:0000256" key="1">
    <source>
        <dbReference type="SAM" id="MobiDB-lite"/>
    </source>
</evidence>
<accession>A0A0G2IB31</accession>
<comment type="caution">
    <text evidence="2">The sequence shown here is derived from an EMBL/GenBank/DDBJ whole genome shotgun (WGS) entry which is preliminary data.</text>
</comment>
<gene>
    <name evidence="2" type="ORF">UCDDA912_g03142</name>
</gene>
<proteinExistence type="predicted"/>
<feature type="compositionally biased region" description="Polar residues" evidence="1">
    <location>
        <begin position="24"/>
        <end position="40"/>
    </location>
</feature>
<evidence type="ECO:0000313" key="3">
    <source>
        <dbReference type="Proteomes" id="UP000034680"/>
    </source>
</evidence>
<reference evidence="2 3" key="2">
    <citation type="submission" date="2015-05" db="EMBL/GenBank/DDBJ databases">
        <authorList>
            <person name="Morales-Cruz A."/>
            <person name="Amrine K.C."/>
            <person name="Cantu D."/>
        </authorList>
    </citation>
    <scope>NUCLEOTIDE SEQUENCE [LARGE SCALE GENOMIC DNA]</scope>
    <source>
        <strain evidence="2">DA912</strain>
    </source>
</reference>
<name>A0A0G2IB31_9PEZI</name>
<feature type="compositionally biased region" description="Polar residues" evidence="1">
    <location>
        <begin position="117"/>
        <end position="133"/>
    </location>
</feature>
<dbReference type="AlphaFoldDB" id="A0A0G2IB31"/>
<feature type="region of interest" description="Disordered" evidence="1">
    <location>
        <begin position="1"/>
        <end position="79"/>
    </location>
</feature>
<dbReference type="OrthoDB" id="10503332at2759"/>
<feature type="compositionally biased region" description="Polar residues" evidence="1">
    <location>
        <begin position="66"/>
        <end position="79"/>
    </location>
</feature>
<evidence type="ECO:0000313" key="2">
    <source>
        <dbReference type="EMBL" id="KKY36915.1"/>
    </source>
</evidence>
<organism evidence="2 3">
    <name type="scientific">Diaporthe ampelina</name>
    <dbReference type="NCBI Taxonomy" id="1214573"/>
    <lineage>
        <taxon>Eukaryota</taxon>
        <taxon>Fungi</taxon>
        <taxon>Dikarya</taxon>
        <taxon>Ascomycota</taxon>
        <taxon>Pezizomycotina</taxon>
        <taxon>Sordariomycetes</taxon>
        <taxon>Sordariomycetidae</taxon>
        <taxon>Diaporthales</taxon>
        <taxon>Diaporthaceae</taxon>
        <taxon>Diaporthe</taxon>
    </lineage>
</organism>
<dbReference type="EMBL" id="LCUC01000105">
    <property type="protein sequence ID" value="KKY36915.1"/>
    <property type="molecule type" value="Genomic_DNA"/>
</dbReference>
<feature type="region of interest" description="Disordered" evidence="1">
    <location>
        <begin position="114"/>
        <end position="177"/>
    </location>
</feature>